<dbReference type="PANTHER" id="PTHR39398">
    <property type="entry name" value="YALI0F14311P"/>
    <property type="match status" value="1"/>
</dbReference>
<name>A0AAV9PAE3_9PEZI</name>
<sequence>MSRNPNDKSSSYSSQGTTTTSARPPARRGPSGAWSRFRPAVTDPLEVYGLPSKGETRLHDYKAQENYYTKIVERYMKFCASTGGGEGLERAFAELSVDDAPPSRPAEPSTEARPGLPHRGSSTERPNDMPTILLAMRKLREGILGSRRRDQFAQRAYMFIIHACILTKHWESYQPALLYLLYSIHPCTPLSTPEVQEFVGYHILDLGCRQYELVDALTVKLEFRHRDRKVNVVLKSLVHDDWVRFWRTRRAVDGYQRAIMEFASERMRLHALKCVGKSYLNADKAFIERTGDARWEDLVKGGVGWQLQENGNVVIRKPKPK</sequence>
<feature type="region of interest" description="Disordered" evidence="1">
    <location>
        <begin position="1"/>
        <end position="37"/>
    </location>
</feature>
<gene>
    <name evidence="2" type="ORF">LTR77_005826</name>
</gene>
<feature type="region of interest" description="Disordered" evidence="1">
    <location>
        <begin position="98"/>
        <end position="127"/>
    </location>
</feature>
<organism evidence="2 3">
    <name type="scientific">Saxophila tyrrhenica</name>
    <dbReference type="NCBI Taxonomy" id="1690608"/>
    <lineage>
        <taxon>Eukaryota</taxon>
        <taxon>Fungi</taxon>
        <taxon>Dikarya</taxon>
        <taxon>Ascomycota</taxon>
        <taxon>Pezizomycotina</taxon>
        <taxon>Dothideomycetes</taxon>
        <taxon>Dothideomycetidae</taxon>
        <taxon>Mycosphaerellales</taxon>
        <taxon>Extremaceae</taxon>
        <taxon>Saxophila</taxon>
    </lineage>
</organism>
<dbReference type="RefSeq" id="XP_064659194.1">
    <property type="nucleotide sequence ID" value="XM_064803069.1"/>
</dbReference>
<proteinExistence type="predicted"/>
<accession>A0AAV9PAE3</accession>
<dbReference type="GeneID" id="89927167"/>
<dbReference type="AlphaFoldDB" id="A0AAV9PAE3"/>
<protein>
    <submittedName>
        <fullName evidence="2">Uncharacterized protein</fullName>
    </submittedName>
</protein>
<feature type="compositionally biased region" description="Low complexity" evidence="1">
    <location>
        <begin position="9"/>
        <end position="33"/>
    </location>
</feature>
<reference evidence="2 3" key="1">
    <citation type="submission" date="2023-08" db="EMBL/GenBank/DDBJ databases">
        <title>Black Yeasts Isolated from many extreme environments.</title>
        <authorList>
            <person name="Coleine C."/>
            <person name="Stajich J.E."/>
            <person name="Selbmann L."/>
        </authorList>
    </citation>
    <scope>NUCLEOTIDE SEQUENCE [LARGE SCALE GENOMIC DNA]</scope>
    <source>
        <strain evidence="2 3">CCFEE 5935</strain>
    </source>
</reference>
<comment type="caution">
    <text evidence="2">The sequence shown here is derived from an EMBL/GenBank/DDBJ whole genome shotgun (WGS) entry which is preliminary data.</text>
</comment>
<dbReference type="Proteomes" id="UP001337655">
    <property type="component" value="Unassembled WGS sequence"/>
</dbReference>
<dbReference type="PANTHER" id="PTHR39398:SF1">
    <property type="entry name" value="CSN8_PSMD8_EIF3K DOMAIN-CONTAINING PROTEIN"/>
    <property type="match status" value="1"/>
</dbReference>
<evidence type="ECO:0000256" key="1">
    <source>
        <dbReference type="SAM" id="MobiDB-lite"/>
    </source>
</evidence>
<keyword evidence="3" id="KW-1185">Reference proteome</keyword>
<evidence type="ECO:0000313" key="2">
    <source>
        <dbReference type="EMBL" id="KAK5169848.1"/>
    </source>
</evidence>
<dbReference type="EMBL" id="JAVRRT010000008">
    <property type="protein sequence ID" value="KAK5169848.1"/>
    <property type="molecule type" value="Genomic_DNA"/>
</dbReference>
<evidence type="ECO:0000313" key="3">
    <source>
        <dbReference type="Proteomes" id="UP001337655"/>
    </source>
</evidence>